<protein>
    <recommendedName>
        <fullName evidence="5">CARDB domain-containing protein</fullName>
    </recommendedName>
</protein>
<dbReference type="KEGG" id="hoh:Hoch_6624"/>
<evidence type="ECO:0000256" key="1">
    <source>
        <dbReference type="SAM" id="MobiDB-lite"/>
    </source>
</evidence>
<dbReference type="RefSeq" id="WP_012831682.1">
    <property type="nucleotide sequence ID" value="NC_013440.1"/>
</dbReference>
<keyword evidence="2" id="KW-0812">Transmembrane</keyword>
<dbReference type="AlphaFoldDB" id="D0LRU8"/>
<evidence type="ECO:0000313" key="4">
    <source>
        <dbReference type="Proteomes" id="UP000001880"/>
    </source>
</evidence>
<proteinExistence type="predicted"/>
<feature type="transmembrane region" description="Helical" evidence="2">
    <location>
        <begin position="120"/>
        <end position="142"/>
    </location>
</feature>
<gene>
    <name evidence="3" type="ordered locus">Hoch_6624</name>
</gene>
<dbReference type="HOGENOM" id="CLU_648550_0_0_7"/>
<evidence type="ECO:0000313" key="3">
    <source>
        <dbReference type="EMBL" id="ACY19090.1"/>
    </source>
</evidence>
<dbReference type="STRING" id="502025.Hoch_6624"/>
<dbReference type="eggNOG" id="COG1572">
    <property type="taxonomic scope" value="Bacteria"/>
</dbReference>
<feature type="region of interest" description="Disordered" evidence="1">
    <location>
        <begin position="397"/>
        <end position="423"/>
    </location>
</feature>
<dbReference type="EMBL" id="CP001804">
    <property type="protein sequence ID" value="ACY19090.1"/>
    <property type="molecule type" value="Genomic_DNA"/>
</dbReference>
<sequence>MQAFEITTQTSELLPLDREGRGEVKFVVTNRSGRRLRARVSVEPEGPEGIGLRWVTTDKSEHGFAPGGALVVTASAAVPAGTAPGDYSFRLVLTEIDGDEPAVSRGKPVALRYDKGARPLLLALAMGCALLAAASVFVYQFWLATPECEMPRAFYDHTQERCVCPPGTGESLLGEQRICLCALGSDYDPDTESCAPRSCEAGRAMFAEAAGACTCPPGTSEETVGGAAQCVCPVGQAFDESARACAERACDSPVNARYDERVGGCSCPAGTTEQVESDPESDTERAVCRCPAGQDFLVAEQRCGALPNLVLGAPHAYPPLRDGRQFTIELNIENQGEFAAGPFVLEVELSGAGLKTTLRQEYAGLQPGEAHIYESEPLRVGSSQPLQVKATVLPQGYEELPSDDNSVSQEFGINLRDPEERSL</sequence>
<dbReference type="InterPro" id="IPR009030">
    <property type="entry name" value="Growth_fac_rcpt_cys_sf"/>
</dbReference>
<accession>D0LRU8</accession>
<reference evidence="3 4" key="1">
    <citation type="journal article" date="2010" name="Stand. Genomic Sci.">
        <title>Complete genome sequence of Haliangium ochraceum type strain (SMP-2).</title>
        <authorList>
            <consortium name="US DOE Joint Genome Institute (JGI-PGF)"/>
            <person name="Ivanova N."/>
            <person name="Daum C."/>
            <person name="Lang E."/>
            <person name="Abt B."/>
            <person name="Kopitz M."/>
            <person name="Saunders E."/>
            <person name="Lapidus A."/>
            <person name="Lucas S."/>
            <person name="Glavina Del Rio T."/>
            <person name="Nolan M."/>
            <person name="Tice H."/>
            <person name="Copeland A."/>
            <person name="Cheng J.F."/>
            <person name="Chen F."/>
            <person name="Bruce D."/>
            <person name="Goodwin L."/>
            <person name="Pitluck S."/>
            <person name="Mavromatis K."/>
            <person name="Pati A."/>
            <person name="Mikhailova N."/>
            <person name="Chen A."/>
            <person name="Palaniappan K."/>
            <person name="Land M."/>
            <person name="Hauser L."/>
            <person name="Chang Y.J."/>
            <person name="Jeffries C.D."/>
            <person name="Detter J.C."/>
            <person name="Brettin T."/>
            <person name="Rohde M."/>
            <person name="Goker M."/>
            <person name="Bristow J."/>
            <person name="Markowitz V."/>
            <person name="Eisen J.A."/>
            <person name="Hugenholtz P."/>
            <person name="Kyrpides N.C."/>
            <person name="Klenk H.P."/>
        </authorList>
    </citation>
    <scope>NUCLEOTIDE SEQUENCE [LARGE SCALE GENOMIC DNA]</scope>
    <source>
        <strain evidence="4">DSM 14365 / CIP 107738 / JCM 11303 / AJ 13395 / SMP-2</strain>
    </source>
</reference>
<evidence type="ECO:0000256" key="2">
    <source>
        <dbReference type="SAM" id="Phobius"/>
    </source>
</evidence>
<organism evidence="3 4">
    <name type="scientific">Haliangium ochraceum (strain DSM 14365 / JCM 11303 / SMP-2)</name>
    <dbReference type="NCBI Taxonomy" id="502025"/>
    <lineage>
        <taxon>Bacteria</taxon>
        <taxon>Pseudomonadati</taxon>
        <taxon>Myxococcota</taxon>
        <taxon>Polyangia</taxon>
        <taxon>Haliangiales</taxon>
        <taxon>Kofleriaceae</taxon>
        <taxon>Haliangium</taxon>
    </lineage>
</organism>
<keyword evidence="2" id="KW-0472">Membrane</keyword>
<keyword evidence="4" id="KW-1185">Reference proteome</keyword>
<dbReference type="SUPFAM" id="SSF57184">
    <property type="entry name" value="Growth factor receptor domain"/>
    <property type="match status" value="1"/>
</dbReference>
<keyword evidence="2" id="KW-1133">Transmembrane helix</keyword>
<name>D0LRU8_HALO1</name>
<evidence type="ECO:0008006" key="5">
    <source>
        <dbReference type="Google" id="ProtNLM"/>
    </source>
</evidence>
<dbReference type="Proteomes" id="UP000001880">
    <property type="component" value="Chromosome"/>
</dbReference>